<organism evidence="2 3">
    <name type="scientific">Rotaria magnacalcarata</name>
    <dbReference type="NCBI Taxonomy" id="392030"/>
    <lineage>
        <taxon>Eukaryota</taxon>
        <taxon>Metazoa</taxon>
        <taxon>Spiralia</taxon>
        <taxon>Gnathifera</taxon>
        <taxon>Rotifera</taxon>
        <taxon>Eurotatoria</taxon>
        <taxon>Bdelloidea</taxon>
        <taxon>Philodinida</taxon>
        <taxon>Philodinidae</taxon>
        <taxon>Rotaria</taxon>
    </lineage>
</organism>
<protein>
    <submittedName>
        <fullName evidence="2">Uncharacterized protein</fullName>
    </submittedName>
</protein>
<comment type="caution">
    <text evidence="2">The sequence shown here is derived from an EMBL/GenBank/DDBJ whole genome shotgun (WGS) entry which is preliminary data.</text>
</comment>
<sequence length="135" mass="15573">MSRAGKRIKLEPNFRSNGSQKEDKHPLYSGQFMTSSIDNDPEPMDVPCPSPIPNATAQSLPFINDTPQRIVQSNLTSPKWKNFRGPRIKCEDKIRLNNIIWRTWHQQYVRNMKKVVCQFVSPLDTLVLPVILDLL</sequence>
<proteinExistence type="predicted"/>
<accession>A0A8S3EC28</accession>
<name>A0A8S3EC28_9BILA</name>
<gene>
    <name evidence="2" type="ORF">SMN809_LOCUS60222</name>
</gene>
<evidence type="ECO:0000313" key="2">
    <source>
        <dbReference type="EMBL" id="CAF5069659.1"/>
    </source>
</evidence>
<dbReference type="EMBL" id="CAJOBI010233377">
    <property type="protein sequence ID" value="CAF5069659.1"/>
    <property type="molecule type" value="Genomic_DNA"/>
</dbReference>
<dbReference type="Proteomes" id="UP000676336">
    <property type="component" value="Unassembled WGS sequence"/>
</dbReference>
<reference evidence="2" key="1">
    <citation type="submission" date="2021-02" db="EMBL/GenBank/DDBJ databases">
        <authorList>
            <person name="Nowell W R."/>
        </authorList>
    </citation>
    <scope>NUCLEOTIDE SEQUENCE</scope>
</reference>
<feature type="region of interest" description="Disordered" evidence="1">
    <location>
        <begin position="1"/>
        <end position="51"/>
    </location>
</feature>
<dbReference type="AlphaFoldDB" id="A0A8S3EC28"/>
<evidence type="ECO:0000256" key="1">
    <source>
        <dbReference type="SAM" id="MobiDB-lite"/>
    </source>
</evidence>
<evidence type="ECO:0000313" key="3">
    <source>
        <dbReference type="Proteomes" id="UP000676336"/>
    </source>
</evidence>